<feature type="compositionally biased region" description="Basic and acidic residues" evidence="1">
    <location>
        <begin position="1441"/>
        <end position="1450"/>
    </location>
</feature>
<feature type="region of interest" description="Disordered" evidence="1">
    <location>
        <begin position="305"/>
        <end position="349"/>
    </location>
</feature>
<feature type="compositionally biased region" description="Basic residues" evidence="1">
    <location>
        <begin position="464"/>
        <end position="476"/>
    </location>
</feature>
<gene>
    <name evidence="3" type="ORF">ABEB36_009768</name>
</gene>
<dbReference type="Pfam" id="PF14846">
    <property type="entry name" value="DUF4485"/>
    <property type="match status" value="1"/>
</dbReference>
<comment type="caution">
    <text evidence="3">The sequence shown here is derived from an EMBL/GenBank/DDBJ whole genome shotgun (WGS) entry which is preliminary data.</text>
</comment>
<evidence type="ECO:0000313" key="4">
    <source>
        <dbReference type="Proteomes" id="UP001566132"/>
    </source>
</evidence>
<evidence type="ECO:0000256" key="1">
    <source>
        <dbReference type="SAM" id="MobiDB-lite"/>
    </source>
</evidence>
<feature type="domain" description="DUF4485" evidence="2">
    <location>
        <begin position="6"/>
        <end position="77"/>
    </location>
</feature>
<feature type="region of interest" description="Disordered" evidence="1">
    <location>
        <begin position="1755"/>
        <end position="1783"/>
    </location>
</feature>
<feature type="compositionally biased region" description="Basic and acidic residues" evidence="1">
    <location>
        <begin position="1755"/>
        <end position="1764"/>
    </location>
</feature>
<dbReference type="EMBL" id="JBDJPC010000007">
    <property type="protein sequence ID" value="KAL1494119.1"/>
    <property type="molecule type" value="Genomic_DNA"/>
</dbReference>
<feature type="region of interest" description="Disordered" evidence="1">
    <location>
        <begin position="852"/>
        <end position="974"/>
    </location>
</feature>
<feature type="compositionally biased region" description="Polar residues" evidence="1">
    <location>
        <begin position="886"/>
        <end position="895"/>
    </location>
</feature>
<organism evidence="3 4">
    <name type="scientific">Hypothenemus hampei</name>
    <name type="common">Coffee berry borer</name>
    <dbReference type="NCBI Taxonomy" id="57062"/>
    <lineage>
        <taxon>Eukaryota</taxon>
        <taxon>Metazoa</taxon>
        <taxon>Ecdysozoa</taxon>
        <taxon>Arthropoda</taxon>
        <taxon>Hexapoda</taxon>
        <taxon>Insecta</taxon>
        <taxon>Pterygota</taxon>
        <taxon>Neoptera</taxon>
        <taxon>Endopterygota</taxon>
        <taxon>Coleoptera</taxon>
        <taxon>Polyphaga</taxon>
        <taxon>Cucujiformia</taxon>
        <taxon>Curculionidae</taxon>
        <taxon>Scolytinae</taxon>
        <taxon>Hypothenemus</taxon>
    </lineage>
</organism>
<accession>A0ABD1EHS7</accession>
<dbReference type="Proteomes" id="UP001566132">
    <property type="component" value="Unassembled WGS sequence"/>
</dbReference>
<proteinExistence type="predicted"/>
<feature type="compositionally biased region" description="Low complexity" evidence="1">
    <location>
        <begin position="1189"/>
        <end position="1204"/>
    </location>
</feature>
<feature type="region of interest" description="Disordered" evidence="1">
    <location>
        <begin position="454"/>
        <end position="487"/>
    </location>
</feature>
<feature type="region of interest" description="Disordered" evidence="1">
    <location>
        <begin position="1217"/>
        <end position="1316"/>
    </location>
</feature>
<feature type="region of interest" description="Disordered" evidence="1">
    <location>
        <begin position="1418"/>
        <end position="1486"/>
    </location>
</feature>
<feature type="compositionally biased region" description="Basic and acidic residues" evidence="1">
    <location>
        <begin position="477"/>
        <end position="487"/>
    </location>
</feature>
<name>A0ABD1EHS7_HYPHA</name>
<feature type="region of interest" description="Disordered" evidence="1">
    <location>
        <begin position="1849"/>
        <end position="1878"/>
    </location>
</feature>
<evidence type="ECO:0000313" key="3">
    <source>
        <dbReference type="EMBL" id="KAL1494119.1"/>
    </source>
</evidence>
<evidence type="ECO:0000259" key="2">
    <source>
        <dbReference type="Pfam" id="PF14846"/>
    </source>
</evidence>
<keyword evidence="4" id="KW-1185">Reference proteome</keyword>
<sequence>MEEIVKNEFQFYSKLARPLLLNLPKSRDRILAAAWIKKFGDENAGDEKLRTTYLKLILFCLQRRKLSGIFSDDPTHYEVLEELPADIDLNDFARNLIEQEKFERRELLMHEIKGDLEMSFPVFTTDCSPDLTEYVAAQDIPNFGVHAYYAISKQPVNKWQRSEYAIFPKGTKSTIDTSIVTSVQPKEAASASNIEEALLEQTSPATKTPERKKHRPKKLGTSPPSHPIGEVCKTVEDRPTPTWGTNLLKIKARTDIGQIEEPSETIKSLDQYVSQLIDKTSDEAEKEEETLAKKAKDMMEVVKEYKQGKMDKSKKKFPSHLTKPGDRSSVKAPKSLPPETIDSARHDESLPIEGFHLEEYEDIDYGQETEPDLPSFLYKDIEEDEFVVELFKNQIDNRQDQLEVSRYAEEFREASPAITRGIPLTTPQHSARPKRMQSPERLYAQEDDDLLIHRQSPLSPPKMLNKRVSRKRHTKPPLKDSDKDPHISVVFKEAKKVAKHDPEDLNDSFLYHEKEFQEEEHFEYLEKQFEDEFQEQQHHEGRSPCLAVKNQADSVKQRAQEQQRGLQTPPRDFEYEQFKQQFASHDVDLAAISPPQFVPSSPLPHQGLTEDEEFNLYENVFQSSGREASQLHYTPPSGGYAGYEILEDSQGSLGLLSPSVFATQHPYDDLMTSRVQLQNQQIAIQQKAQEQEAMLIQQDSSKAQSVIGEVEGSFVHQQFSHPLTPIDTGSPETPSPPRPLTQQEIEELQLLPHLVQEGAPSAARRAQEVDYFGGSYHESDMIWPETILPGRRRLETEDPCAPCSPVELQPYDPCSYKETPVAKIPKKRTKNVKGKWPDEEFDSPYTGTPLPVDYLPASPMRPQMQSASPWFTPEGIAGPSRRPTGLTPQQYNSDFESPLPSPPKRLRFPRAKRTKKTAKPPPDQIPTGERRIPSPRETSAQRKGNVETPQRHFQKMSSRRLFTPPEGPSESLLHFSSCDCAPDFLDELTPPELASPGYTQEGELYFPPEVLPAESPERPPTQEELRQHTFVPDTHHQNISHLTPFGYRPGMPHRYRESVRAFDPMAGIPESEGVCPTMKKPKHLPLLDPLHHSPRADDPDQFEEYSYMKAGLKVPLERYPKPIFGDDYYADVSVAFDRFMNTLGADRTSRQENISGGPCPAGARRGTRGIPKPSGKREIPSKLPMSGIPRSGIPGPRAAGAAGGIPSRLSYIRDAEAPSRLPQPGAGKPSRLPQLEGGKPSRLPQMGRGIPRRVPSGGVAAAPKAAPERRDAKDQDESLARKKADVQARREAATAARQARPHFDLGSPGGKMRPPDYVRAGGTSDVLQRSMEEKTVLPSYGHKHPNAPKEYSGPSPDFLQNIAEHRVKFPIRTKDQMKVMCGGYPRLVGRRSRELFKGFRGQEHPIEHEDEHLDSLLGASSDFDEPDEDCGCSGSAARELSATEDKEKQIYKPMTPDQQSPITSRMDRRSQRHHGHLLSPDDSPEMDFSVLNKRSDIFEEALAFEGPGMFDDHTMYEAMAGYQTPPPLSPPYEDQHFQYIFNEPHVSPIRMLEDESINLYNSLPDYSHTPEMLDDVNISFYDSLLDQSHTPEMLDDVDISFYDSLLDQSHTPEMLDEQTIDFYETLPYSSSGSPSGAKFASSPAARAFSPEFTEGSVNYQLYSMEDFLGISEPSPPTRQQRARSPERLEDFIHETKTPESRFPKVMTAEEGRRLALERIKQRKRQGGVPASKYSHTKVKAPVSARDVCRREAPCGTEFSRESRPPKIRATPAPRALGTKPREEPAQSQLYSMDDFFGISEPPAPVKHPHTRPSEGREEFIHESRVLEPEFRPVMTAEEGRRLALQRLKQRKRQGGDIAPRHSRTRITPAAPPTQGCGGLCGSQGTTFEDFLRGGPVPGTSRQPQEEARRLMRKTSSIRKIVTKQNR</sequence>
<protein>
    <recommendedName>
        <fullName evidence="2">DUF4485 domain-containing protein</fullName>
    </recommendedName>
</protein>
<feature type="region of interest" description="Disordered" evidence="1">
    <location>
        <begin position="190"/>
        <end position="237"/>
    </location>
</feature>
<feature type="region of interest" description="Disordered" evidence="1">
    <location>
        <begin position="1892"/>
        <end position="1912"/>
    </location>
</feature>
<feature type="region of interest" description="Disordered" evidence="1">
    <location>
        <begin position="1149"/>
        <end position="1204"/>
    </location>
</feature>
<feature type="compositionally biased region" description="Basic residues" evidence="1">
    <location>
        <begin position="904"/>
        <end position="918"/>
    </location>
</feature>
<feature type="region of interest" description="Disordered" evidence="1">
    <location>
        <begin position="551"/>
        <end position="571"/>
    </location>
</feature>
<reference evidence="3 4" key="1">
    <citation type="submission" date="2024-05" db="EMBL/GenBank/DDBJ databases">
        <title>Genetic variation in Jamaican populations of the coffee berry borer (Hypothenemus hampei).</title>
        <authorList>
            <person name="Errbii M."/>
            <person name="Myrie A."/>
        </authorList>
    </citation>
    <scope>NUCLEOTIDE SEQUENCE [LARGE SCALE GENOMIC DNA]</scope>
    <source>
        <strain evidence="3">JA-Hopewell-2020-01-JO</strain>
        <tissue evidence="3">Whole body</tissue>
    </source>
</reference>
<feature type="compositionally biased region" description="Basic and acidic residues" evidence="1">
    <location>
        <begin position="1266"/>
        <end position="1292"/>
    </location>
</feature>
<feature type="region of interest" description="Disordered" evidence="1">
    <location>
        <begin position="720"/>
        <end position="740"/>
    </location>
</feature>
<dbReference type="InterPro" id="IPR027831">
    <property type="entry name" value="DUF4485"/>
</dbReference>